<keyword evidence="3" id="KW-0436">Ligase</keyword>
<sequence>MLSASDSFSTEIISAGGGDSKSGFWNPARETMPVDRMRELQLAKLRKQLRYVSARSLFYQDKFREAGCDPQDIATIEDLARLPFTTKTELRDSQEASPPFGRHVAAPMSDIVRVTATSGTTGKSVFQGYTAQDAQHRTESVARVLWGFGVRPGDRVVNGFALSMFNAGVPLCAAVEHLGAVSIPAGAERRVEGMLKLMQQLKATVWVGTPSFAAALVEKCEEVLGIPPARLGLRIVCGGGESGFEQPAFQQRMEQAWGTPHVYDWASTSDAHPNIFAHCEHRNGKHHMTPDFALVELIDPETGKIIEMRDGAQGEYIFSHLDRQACPLLRYRTGDVIRVQTSECSCGRTGFRMDIVGRSDDMLIVRGVNIFPSAVQHVIGTFASSGIGPFQIVLSEPGPKVAPPLRLRVESPPEATHLKAAIERAIREELRVSSDVEFVASGALGRTETKSRLIVLERA</sequence>
<dbReference type="Proteomes" id="UP000214603">
    <property type="component" value="Unassembled WGS sequence"/>
</dbReference>
<proteinExistence type="predicted"/>
<dbReference type="Gene3D" id="3.40.50.12780">
    <property type="entry name" value="N-terminal domain of ligase-like"/>
    <property type="match status" value="1"/>
</dbReference>
<dbReference type="Pfam" id="PF14535">
    <property type="entry name" value="AMP-binding_C_2"/>
    <property type="match status" value="1"/>
</dbReference>
<evidence type="ECO:0000259" key="2">
    <source>
        <dbReference type="Pfam" id="PF14535"/>
    </source>
</evidence>
<dbReference type="InterPro" id="IPR045851">
    <property type="entry name" value="AMP-bd_C_sf"/>
</dbReference>
<accession>A0A225MAT5</accession>
<dbReference type="SUPFAM" id="SSF56801">
    <property type="entry name" value="Acetyl-CoA synthetase-like"/>
    <property type="match status" value="1"/>
</dbReference>
<comment type="caution">
    <text evidence="3">The sequence shown here is derived from an EMBL/GenBank/DDBJ whole genome shotgun (WGS) entry which is preliminary data.</text>
</comment>
<dbReference type="InterPro" id="IPR000873">
    <property type="entry name" value="AMP-dep_synth/lig_dom"/>
</dbReference>
<dbReference type="GO" id="GO:0016874">
    <property type="term" value="F:ligase activity"/>
    <property type="evidence" value="ECO:0007669"/>
    <property type="project" value="UniProtKB-KW"/>
</dbReference>
<organism evidence="3 4">
    <name type="scientific">Candidimonas nitroreducens</name>
    <dbReference type="NCBI Taxonomy" id="683354"/>
    <lineage>
        <taxon>Bacteria</taxon>
        <taxon>Pseudomonadati</taxon>
        <taxon>Pseudomonadota</taxon>
        <taxon>Betaproteobacteria</taxon>
        <taxon>Burkholderiales</taxon>
        <taxon>Alcaligenaceae</taxon>
        <taxon>Candidimonas</taxon>
    </lineage>
</organism>
<dbReference type="PANTHER" id="PTHR43845:SF1">
    <property type="entry name" value="BLR5969 PROTEIN"/>
    <property type="match status" value="1"/>
</dbReference>
<dbReference type="InterPro" id="IPR028154">
    <property type="entry name" value="AMP-dep_Lig_C"/>
</dbReference>
<feature type="domain" description="AMP-dependent ligase C-terminal" evidence="2">
    <location>
        <begin position="367"/>
        <end position="455"/>
    </location>
</feature>
<dbReference type="Pfam" id="PF00501">
    <property type="entry name" value="AMP-binding"/>
    <property type="match status" value="1"/>
</dbReference>
<feature type="domain" description="AMP-dependent synthetase/ligase" evidence="1">
    <location>
        <begin position="39"/>
        <end position="315"/>
    </location>
</feature>
<dbReference type="OrthoDB" id="580775at2"/>
<protein>
    <submittedName>
        <fullName evidence="3">Phenylacetate--CoA ligase</fullName>
    </submittedName>
</protein>
<dbReference type="AlphaFoldDB" id="A0A225MAT5"/>
<name>A0A225MAT5_9BURK</name>
<keyword evidence="4" id="KW-1185">Reference proteome</keyword>
<dbReference type="EMBL" id="NJIH01000008">
    <property type="protein sequence ID" value="OWT58328.1"/>
    <property type="molecule type" value="Genomic_DNA"/>
</dbReference>
<dbReference type="InterPro" id="IPR042099">
    <property type="entry name" value="ANL_N_sf"/>
</dbReference>
<gene>
    <name evidence="3" type="ORF">CEY11_15195</name>
</gene>
<dbReference type="RefSeq" id="WP_088604239.1">
    <property type="nucleotide sequence ID" value="NZ_NJIH01000008.1"/>
</dbReference>
<reference evidence="4" key="1">
    <citation type="submission" date="2017-06" db="EMBL/GenBank/DDBJ databases">
        <title>Herbaspirillum phytohormonus sp. nov., isolated from the root nodule of Robinia pseudoacacia in lead-zinc mine.</title>
        <authorList>
            <person name="Fan M."/>
            <person name="Lin Y."/>
        </authorList>
    </citation>
    <scope>NUCLEOTIDE SEQUENCE [LARGE SCALE GENOMIC DNA]</scope>
    <source>
        <strain evidence="4">SC-089</strain>
    </source>
</reference>
<evidence type="ECO:0000313" key="3">
    <source>
        <dbReference type="EMBL" id="OWT58328.1"/>
    </source>
</evidence>
<evidence type="ECO:0000313" key="4">
    <source>
        <dbReference type="Proteomes" id="UP000214603"/>
    </source>
</evidence>
<dbReference type="PANTHER" id="PTHR43845">
    <property type="entry name" value="BLR5969 PROTEIN"/>
    <property type="match status" value="1"/>
</dbReference>
<dbReference type="Gene3D" id="3.30.300.30">
    <property type="match status" value="1"/>
</dbReference>
<evidence type="ECO:0000259" key="1">
    <source>
        <dbReference type="Pfam" id="PF00501"/>
    </source>
</evidence>